<dbReference type="PRINTS" id="PR00260">
    <property type="entry name" value="CHEMTRNSDUCR"/>
</dbReference>
<keyword evidence="3" id="KW-0145">Chemotaxis</keyword>
<evidence type="ECO:0000259" key="11">
    <source>
        <dbReference type="PROSITE" id="PS50111"/>
    </source>
</evidence>
<keyword evidence="6 10" id="KW-0472">Membrane</keyword>
<keyword evidence="2" id="KW-1003">Cell membrane</keyword>
<dbReference type="CDD" id="cd06225">
    <property type="entry name" value="HAMP"/>
    <property type="match status" value="1"/>
</dbReference>
<keyword evidence="8" id="KW-0807">Transducer</keyword>
<gene>
    <name evidence="13" type="ORF">GGR04_000040</name>
</gene>
<dbReference type="InterPro" id="IPR033463">
    <property type="entry name" value="sCache_3"/>
</dbReference>
<proteinExistence type="inferred from homology"/>
<dbReference type="SUPFAM" id="SSF58104">
    <property type="entry name" value="Methyl-accepting chemotaxis protein (MCP) signaling domain"/>
    <property type="match status" value="1"/>
</dbReference>
<dbReference type="InterPro" id="IPR003660">
    <property type="entry name" value="HAMP_dom"/>
</dbReference>
<accession>A0A7W6E8K9</accession>
<evidence type="ECO:0000256" key="8">
    <source>
        <dbReference type="PROSITE-ProRule" id="PRU00284"/>
    </source>
</evidence>
<dbReference type="SMART" id="SM00283">
    <property type="entry name" value="MA"/>
    <property type="match status" value="1"/>
</dbReference>
<evidence type="ECO:0000256" key="4">
    <source>
        <dbReference type="ARBA" id="ARBA00022692"/>
    </source>
</evidence>
<dbReference type="InterPro" id="IPR029151">
    <property type="entry name" value="Sensor-like_sf"/>
</dbReference>
<dbReference type="RefSeq" id="WP_183196670.1">
    <property type="nucleotide sequence ID" value="NZ_JACIEK010000001.1"/>
</dbReference>
<dbReference type="FunFam" id="1.10.287.950:FF:000001">
    <property type="entry name" value="Methyl-accepting chemotaxis sensory transducer"/>
    <property type="match status" value="1"/>
</dbReference>
<dbReference type="PROSITE" id="PS50111">
    <property type="entry name" value="CHEMOTAXIS_TRANSDUC_2"/>
    <property type="match status" value="1"/>
</dbReference>
<dbReference type="SMART" id="SM00304">
    <property type="entry name" value="HAMP"/>
    <property type="match status" value="1"/>
</dbReference>
<evidence type="ECO:0000313" key="13">
    <source>
        <dbReference type="EMBL" id="MBB3996219.1"/>
    </source>
</evidence>
<dbReference type="AlphaFoldDB" id="A0A7W6E8K9"/>
<evidence type="ECO:0000256" key="9">
    <source>
        <dbReference type="SAM" id="MobiDB-lite"/>
    </source>
</evidence>
<protein>
    <submittedName>
        <fullName evidence="13">Methyl-accepting chemotaxis protein</fullName>
    </submittedName>
</protein>
<feature type="domain" description="Methyl-accepting transducer" evidence="11">
    <location>
        <begin position="267"/>
        <end position="482"/>
    </location>
</feature>
<dbReference type="Pfam" id="PF00672">
    <property type="entry name" value="HAMP"/>
    <property type="match status" value="1"/>
</dbReference>
<evidence type="ECO:0000256" key="1">
    <source>
        <dbReference type="ARBA" id="ARBA00004651"/>
    </source>
</evidence>
<evidence type="ECO:0000256" key="2">
    <source>
        <dbReference type="ARBA" id="ARBA00022475"/>
    </source>
</evidence>
<dbReference type="PROSITE" id="PS50885">
    <property type="entry name" value="HAMP"/>
    <property type="match status" value="1"/>
</dbReference>
<evidence type="ECO:0000256" key="7">
    <source>
        <dbReference type="ARBA" id="ARBA00029447"/>
    </source>
</evidence>
<dbReference type="SUPFAM" id="SSF103190">
    <property type="entry name" value="Sensory domain-like"/>
    <property type="match status" value="1"/>
</dbReference>
<comment type="subcellular location">
    <subcellularLocation>
        <location evidence="1">Cell membrane</location>
        <topology evidence="1">Multi-pass membrane protein</topology>
    </subcellularLocation>
</comment>
<keyword evidence="14" id="KW-1185">Reference proteome</keyword>
<keyword evidence="5 10" id="KW-1133">Transmembrane helix</keyword>
<evidence type="ECO:0000313" key="14">
    <source>
        <dbReference type="Proteomes" id="UP000542776"/>
    </source>
</evidence>
<dbReference type="InterPro" id="IPR004089">
    <property type="entry name" value="MCPsignal_dom"/>
</dbReference>
<dbReference type="Gene3D" id="1.10.287.950">
    <property type="entry name" value="Methyl-accepting chemotaxis protein"/>
    <property type="match status" value="1"/>
</dbReference>
<name>A0A7W6E8K9_9HYPH</name>
<comment type="similarity">
    <text evidence="7">Belongs to the methyl-accepting chemotaxis (MCP) protein family.</text>
</comment>
<reference evidence="13 14" key="1">
    <citation type="submission" date="2020-08" db="EMBL/GenBank/DDBJ databases">
        <title>Genomic Encyclopedia of Type Strains, Phase IV (KMG-IV): sequencing the most valuable type-strain genomes for metagenomic binning, comparative biology and taxonomic classification.</title>
        <authorList>
            <person name="Goeker M."/>
        </authorList>
    </citation>
    <scope>NUCLEOTIDE SEQUENCE [LARGE SCALE GENOMIC DNA]</scope>
    <source>
        <strain evidence="13 14">DSM 102238</strain>
    </source>
</reference>
<dbReference type="Pfam" id="PF17202">
    <property type="entry name" value="sCache_3_3"/>
    <property type="match status" value="1"/>
</dbReference>
<sequence length="554" mass="58032">MSLRPRLSIRIKVTLLALAGLSALFAVNFWQVRQSMIADAERKGMSQQDANMRVAWEVMGKYGTQFRRDGETLKLGVRDLSGFNEPVDRIKDLVGGVATVFAGDMRVATNIVKPDGTRAVGTKLTSPAVLEAVLKGGKPYRGEAQILDQAFFTAYDPILDSAGAVVGVLFVGTERPQFLSEVDALVRSMALTNTAILVGVGFLVFLATGPMFRPLRTLRADVLRLSAGDLTGRIATSGSSDEIGELQRAMAVMATTIAEIVGDVRGSAAQVASGSAQSADTAAQLSSGSTEQAAASEQASAAVEEMTANVRQNADNAAQTEKIASQASENAERSRAAVTGSLDAMREIADKIRVVQEIARQTDLLALNAAIEAARAGPHGKGFAVVASEVRKLAERSQAAASEIGDLSGRTLVVSEEAGQLFDRLIPDIRRTADLVSEISAACREQSVGIEQINLAIGQLDQVTQANAGAANQMSATAEQLSSEAGHLAERAGFFRLATASEPAIISPAATVDAGTNDVRSLRARAGAFAASRPMRAAPASPKGEDGGFEKMSA</sequence>
<dbReference type="PANTHER" id="PTHR43531">
    <property type="entry name" value="PROTEIN ICFG"/>
    <property type="match status" value="1"/>
</dbReference>
<dbReference type="InterPro" id="IPR051310">
    <property type="entry name" value="MCP_chemotaxis"/>
</dbReference>
<feature type="region of interest" description="Disordered" evidence="9">
    <location>
        <begin position="533"/>
        <end position="554"/>
    </location>
</feature>
<feature type="domain" description="HAMP" evidence="12">
    <location>
        <begin position="209"/>
        <end position="262"/>
    </location>
</feature>
<evidence type="ECO:0000259" key="12">
    <source>
        <dbReference type="PROSITE" id="PS50885"/>
    </source>
</evidence>
<evidence type="ECO:0000256" key="10">
    <source>
        <dbReference type="SAM" id="Phobius"/>
    </source>
</evidence>
<dbReference type="EMBL" id="JACIEK010000001">
    <property type="protein sequence ID" value="MBB3996219.1"/>
    <property type="molecule type" value="Genomic_DNA"/>
</dbReference>
<evidence type="ECO:0000256" key="6">
    <source>
        <dbReference type="ARBA" id="ARBA00023136"/>
    </source>
</evidence>
<evidence type="ECO:0000256" key="3">
    <source>
        <dbReference type="ARBA" id="ARBA00022500"/>
    </source>
</evidence>
<dbReference type="InterPro" id="IPR004090">
    <property type="entry name" value="Chemotax_Me-accpt_rcpt"/>
</dbReference>
<feature type="compositionally biased region" description="Basic and acidic residues" evidence="9">
    <location>
        <begin position="543"/>
        <end position="554"/>
    </location>
</feature>
<dbReference type="GO" id="GO:0004888">
    <property type="term" value="F:transmembrane signaling receptor activity"/>
    <property type="evidence" value="ECO:0007669"/>
    <property type="project" value="InterPro"/>
</dbReference>
<feature type="region of interest" description="Disordered" evidence="9">
    <location>
        <begin position="282"/>
        <end position="335"/>
    </location>
</feature>
<evidence type="ECO:0000256" key="5">
    <source>
        <dbReference type="ARBA" id="ARBA00022989"/>
    </source>
</evidence>
<feature type="compositionally biased region" description="Polar residues" evidence="9">
    <location>
        <begin position="309"/>
        <end position="329"/>
    </location>
</feature>
<feature type="compositionally biased region" description="Low complexity" evidence="9">
    <location>
        <begin position="533"/>
        <end position="542"/>
    </location>
</feature>
<dbReference type="GO" id="GO:0007165">
    <property type="term" value="P:signal transduction"/>
    <property type="evidence" value="ECO:0007669"/>
    <property type="project" value="UniProtKB-KW"/>
</dbReference>
<dbReference type="PANTHER" id="PTHR43531:SF11">
    <property type="entry name" value="METHYL-ACCEPTING CHEMOTAXIS PROTEIN 3"/>
    <property type="match status" value="1"/>
</dbReference>
<dbReference type="Pfam" id="PF00015">
    <property type="entry name" value="MCPsignal"/>
    <property type="match status" value="1"/>
</dbReference>
<dbReference type="Proteomes" id="UP000542776">
    <property type="component" value="Unassembled WGS sequence"/>
</dbReference>
<keyword evidence="4 10" id="KW-0812">Transmembrane</keyword>
<feature type="transmembrane region" description="Helical" evidence="10">
    <location>
        <begin position="189"/>
        <end position="209"/>
    </location>
</feature>
<dbReference type="GO" id="GO:0006935">
    <property type="term" value="P:chemotaxis"/>
    <property type="evidence" value="ECO:0007669"/>
    <property type="project" value="UniProtKB-KW"/>
</dbReference>
<comment type="caution">
    <text evidence="13">The sequence shown here is derived from an EMBL/GenBank/DDBJ whole genome shotgun (WGS) entry which is preliminary data.</text>
</comment>
<feature type="compositionally biased region" description="Low complexity" evidence="9">
    <location>
        <begin position="286"/>
        <end position="305"/>
    </location>
</feature>
<organism evidence="13 14">
    <name type="scientific">Aureimonas pseudogalii</name>
    <dbReference type="NCBI Taxonomy" id="1744844"/>
    <lineage>
        <taxon>Bacteria</taxon>
        <taxon>Pseudomonadati</taxon>
        <taxon>Pseudomonadota</taxon>
        <taxon>Alphaproteobacteria</taxon>
        <taxon>Hyphomicrobiales</taxon>
        <taxon>Aurantimonadaceae</taxon>
        <taxon>Aureimonas</taxon>
    </lineage>
</organism>
<dbReference type="GO" id="GO:0005886">
    <property type="term" value="C:plasma membrane"/>
    <property type="evidence" value="ECO:0007669"/>
    <property type="project" value="UniProtKB-SubCell"/>
</dbReference>